<feature type="compositionally biased region" description="Polar residues" evidence="1">
    <location>
        <begin position="328"/>
        <end position="357"/>
    </location>
</feature>
<feature type="compositionally biased region" description="Basic and acidic residues" evidence="1">
    <location>
        <begin position="301"/>
        <end position="311"/>
    </location>
</feature>
<dbReference type="OrthoDB" id="3946741at2759"/>
<feature type="region of interest" description="Disordered" evidence="1">
    <location>
        <begin position="212"/>
        <end position="260"/>
    </location>
</feature>
<keyword evidence="4" id="KW-1185">Reference proteome</keyword>
<feature type="region of interest" description="Disordered" evidence="1">
    <location>
        <begin position="301"/>
        <end position="458"/>
    </location>
</feature>
<accession>A0A9P9D6Y5</accession>
<feature type="compositionally biased region" description="Low complexity" evidence="1">
    <location>
        <begin position="678"/>
        <end position="690"/>
    </location>
</feature>
<keyword evidence="2" id="KW-1133">Transmembrane helix</keyword>
<evidence type="ECO:0000313" key="3">
    <source>
        <dbReference type="EMBL" id="KAH7113875.1"/>
    </source>
</evidence>
<dbReference type="AlphaFoldDB" id="A0A9P9D6Y5"/>
<gene>
    <name evidence="3" type="ORF">B0J11DRAFT_511383</name>
</gene>
<organism evidence="3 4">
    <name type="scientific">Dendryphion nanum</name>
    <dbReference type="NCBI Taxonomy" id="256645"/>
    <lineage>
        <taxon>Eukaryota</taxon>
        <taxon>Fungi</taxon>
        <taxon>Dikarya</taxon>
        <taxon>Ascomycota</taxon>
        <taxon>Pezizomycotina</taxon>
        <taxon>Dothideomycetes</taxon>
        <taxon>Pleosporomycetidae</taxon>
        <taxon>Pleosporales</taxon>
        <taxon>Torulaceae</taxon>
        <taxon>Dendryphion</taxon>
    </lineage>
</organism>
<evidence type="ECO:0008006" key="5">
    <source>
        <dbReference type="Google" id="ProtNLM"/>
    </source>
</evidence>
<proteinExistence type="predicted"/>
<keyword evidence="2" id="KW-0472">Membrane</keyword>
<feature type="region of interest" description="Disordered" evidence="1">
    <location>
        <begin position="489"/>
        <end position="512"/>
    </location>
</feature>
<dbReference type="Proteomes" id="UP000700596">
    <property type="component" value="Unassembled WGS sequence"/>
</dbReference>
<dbReference type="EMBL" id="JAGMWT010000018">
    <property type="protein sequence ID" value="KAH7113875.1"/>
    <property type="molecule type" value="Genomic_DNA"/>
</dbReference>
<name>A0A9P9D6Y5_9PLEO</name>
<feature type="compositionally biased region" description="Polar residues" evidence="1">
    <location>
        <begin position="618"/>
        <end position="630"/>
    </location>
</feature>
<evidence type="ECO:0000256" key="2">
    <source>
        <dbReference type="SAM" id="Phobius"/>
    </source>
</evidence>
<evidence type="ECO:0000256" key="1">
    <source>
        <dbReference type="SAM" id="MobiDB-lite"/>
    </source>
</evidence>
<evidence type="ECO:0000313" key="4">
    <source>
        <dbReference type="Proteomes" id="UP000700596"/>
    </source>
</evidence>
<feature type="compositionally biased region" description="Acidic residues" evidence="1">
    <location>
        <begin position="631"/>
        <end position="644"/>
    </location>
</feature>
<reference evidence="3" key="1">
    <citation type="journal article" date="2021" name="Nat. Commun.">
        <title>Genetic determinants of endophytism in the Arabidopsis root mycobiome.</title>
        <authorList>
            <person name="Mesny F."/>
            <person name="Miyauchi S."/>
            <person name="Thiergart T."/>
            <person name="Pickel B."/>
            <person name="Atanasova L."/>
            <person name="Karlsson M."/>
            <person name="Huettel B."/>
            <person name="Barry K.W."/>
            <person name="Haridas S."/>
            <person name="Chen C."/>
            <person name="Bauer D."/>
            <person name="Andreopoulos W."/>
            <person name="Pangilinan J."/>
            <person name="LaButti K."/>
            <person name="Riley R."/>
            <person name="Lipzen A."/>
            <person name="Clum A."/>
            <person name="Drula E."/>
            <person name="Henrissat B."/>
            <person name="Kohler A."/>
            <person name="Grigoriev I.V."/>
            <person name="Martin F.M."/>
            <person name="Hacquard S."/>
        </authorList>
    </citation>
    <scope>NUCLEOTIDE SEQUENCE</scope>
    <source>
        <strain evidence="3">MPI-CAGE-CH-0243</strain>
    </source>
</reference>
<feature type="transmembrane region" description="Helical" evidence="2">
    <location>
        <begin position="267"/>
        <end position="291"/>
    </location>
</feature>
<sequence length="818" mass="89462">MAQRRVSEVCLENRMTMDETDRPLNFQAVWRHLTAETPVGYSPALKINTADWLLSYTLGTLHHEHHKIERSLVDVAHIKKLCTILPALIAAAPHPQTPGSIQLPDALQKGVSECARECVQTVLLQKYTKASACPDTKDLKCLCGRYNDDGYSLGEVALGCVFSKCDSSGDKAAAAYNICFGQEGAAKPTQSVLKVSAGTSFQSKLMPSTAPAVTPIPTAQPTGSDSVFANSASLTGSRSSSPTNTATTVAAAQSQGEGSKAMKPAQIAGIAVAAAATFIVAIGLMALSIFLRRKRERKQLAEDKLGEKDSTHPPNAYPTRFSRFFETPGSNEGQGQQREFRYSSMSPPTIPQNTHSSWPAPPPNAGAFGTEAGSISHLDNRQTNTSSPVKLHALPAVPRNSNGRTSNTSLNRPLPKPHSTVAQSHSNSAASLPLSQIGVAMSSERERSRTRSMRRKSRLRDLRVSINSYKRPESTYTVDTVFEEDAVSTRRRSSMLLPTPPMPPPPVRQHQPATFKPPGLSLNIPVRHSKFQSEAFTLAEDPFGPGFSVINRAPSNATTIATDIPEYYFSPETPNQPDALGPPFTMKPKGSPKVGKTGPKASTSTVSRTRTPSRSSSNYRDSVASQTSFESIDDDDPTPEDDEDKQLSDARTLTPVAESPISNLRYPKIPRTSNQLVSRSPLTPKSSSSERSLRKAFEPSALLVKRRGQQEAITLEHNLQMDSPRRTEVRDYMAGYRRADLRNSKSLEDWNSRQMLGNSKRRQSEHWPASPTMYDRSDIQRPIEAALKSPAWIPNLTPTRHGDDLYLNVSYSKPANFF</sequence>
<feature type="compositionally biased region" description="Polar residues" evidence="1">
    <location>
        <begin position="217"/>
        <end position="257"/>
    </location>
</feature>
<protein>
    <recommendedName>
        <fullName evidence="5">Extracellular membrane protein CFEM domain-containing protein</fullName>
    </recommendedName>
</protein>
<keyword evidence="2" id="KW-0812">Transmembrane</keyword>
<feature type="region of interest" description="Disordered" evidence="1">
    <location>
        <begin position="567"/>
        <end position="695"/>
    </location>
</feature>
<comment type="caution">
    <text evidence="3">The sequence shown here is derived from an EMBL/GenBank/DDBJ whole genome shotgun (WGS) entry which is preliminary data.</text>
</comment>
<feature type="compositionally biased region" description="Low complexity" evidence="1">
    <location>
        <begin position="602"/>
        <end position="617"/>
    </location>
</feature>
<feature type="compositionally biased region" description="Polar residues" evidence="1">
    <location>
        <begin position="420"/>
        <end position="434"/>
    </location>
</feature>
<feature type="compositionally biased region" description="Pro residues" evidence="1">
    <location>
        <begin position="498"/>
        <end position="507"/>
    </location>
</feature>
<feature type="compositionally biased region" description="Polar residues" evidence="1">
    <location>
        <begin position="399"/>
        <end position="411"/>
    </location>
</feature>